<reference evidence="3" key="1">
    <citation type="submission" date="2013-07" db="EMBL/GenBank/DDBJ databases">
        <authorList>
            <consortium name="The Broad Institute Genome Sequencing Platform"/>
            <person name="Cuomo C."/>
            <person name="Litvintseva A."/>
            <person name="Chen Y."/>
            <person name="Heitman J."/>
            <person name="Sun S."/>
            <person name="Springer D."/>
            <person name="Dromer F."/>
            <person name="Young S.K."/>
            <person name="Zeng Q."/>
            <person name="Gargeya S."/>
            <person name="Fitzgerald M."/>
            <person name="Abouelleil A."/>
            <person name="Alvarado L."/>
            <person name="Berlin A.M."/>
            <person name="Chapman S.B."/>
            <person name="Dewar J."/>
            <person name="Goldberg J."/>
            <person name="Griggs A."/>
            <person name="Gujja S."/>
            <person name="Hansen M."/>
            <person name="Howarth C."/>
            <person name="Imamovic A."/>
            <person name="Larimer J."/>
            <person name="McCowan C."/>
            <person name="Murphy C."/>
            <person name="Pearson M."/>
            <person name="Priest M."/>
            <person name="Roberts A."/>
            <person name="Saif S."/>
            <person name="Shea T."/>
            <person name="Sykes S."/>
            <person name="Wortman J."/>
            <person name="Nusbaum C."/>
            <person name="Birren B."/>
        </authorList>
    </citation>
    <scope>NUCLEOTIDE SEQUENCE</scope>
    <source>
        <strain evidence="3">CBS 10118</strain>
    </source>
</reference>
<feature type="chain" id="PRO_5042580837" evidence="2">
    <location>
        <begin position="23"/>
        <end position="188"/>
    </location>
</feature>
<feature type="region of interest" description="Disordered" evidence="1">
    <location>
        <begin position="55"/>
        <end position="78"/>
    </location>
</feature>
<dbReference type="RefSeq" id="XP_065725081.1">
    <property type="nucleotide sequence ID" value="XM_065869009.1"/>
</dbReference>
<dbReference type="KEGG" id="kbi:30207797"/>
<evidence type="ECO:0000313" key="3">
    <source>
        <dbReference type="EMBL" id="WVW78075.1"/>
    </source>
</evidence>
<proteinExistence type="predicted"/>
<keyword evidence="2" id="KW-0732">Signal</keyword>
<evidence type="ECO:0000313" key="4">
    <source>
        <dbReference type="Proteomes" id="UP000092730"/>
    </source>
</evidence>
<feature type="signal peptide" evidence="2">
    <location>
        <begin position="1"/>
        <end position="22"/>
    </location>
</feature>
<protein>
    <submittedName>
        <fullName evidence="3">Uncharacterized protein</fullName>
    </submittedName>
</protein>
<dbReference type="GeneID" id="30207797"/>
<gene>
    <name evidence="3" type="ORF">I302_100026</name>
</gene>
<reference evidence="3" key="2">
    <citation type="submission" date="2024-02" db="EMBL/GenBank/DDBJ databases">
        <title>Comparative genomics of Cryptococcus and Kwoniella reveals pathogenesis evolution and contrasting modes of karyotype evolution via chromosome fusion or intercentromeric recombination.</title>
        <authorList>
            <person name="Coelho M.A."/>
            <person name="David-Palma M."/>
            <person name="Shea T."/>
            <person name="Bowers K."/>
            <person name="McGinley-Smith S."/>
            <person name="Mohammad A.W."/>
            <person name="Gnirke A."/>
            <person name="Yurkov A.M."/>
            <person name="Nowrousian M."/>
            <person name="Sun S."/>
            <person name="Cuomo C.A."/>
            <person name="Heitman J."/>
        </authorList>
    </citation>
    <scope>NUCLEOTIDE SEQUENCE</scope>
    <source>
        <strain evidence="3">CBS 10118</strain>
    </source>
</reference>
<sequence>MYSKTLFLHIFQLTLLASSALGAITRLPEHTDQVSKPEPYVYKQTTKAEILRRQHKKASGARRAVPSNVPGPADVSPTTDDTTTYYFFHIGQGAIETDDNPGNDVEFLPPLSTLIPGSQDREEAVQSCADFSWDQGYFAFQIYYRRSTNEWTCRCYIYAFPGDQSDSSYFNVVDEDVLLAYGYQQRVE</sequence>
<accession>A0AAJ8M515</accession>
<evidence type="ECO:0000256" key="1">
    <source>
        <dbReference type="SAM" id="MobiDB-lite"/>
    </source>
</evidence>
<dbReference type="AlphaFoldDB" id="A0AAJ8M515"/>
<evidence type="ECO:0000256" key="2">
    <source>
        <dbReference type="SAM" id="SignalP"/>
    </source>
</evidence>
<organism evidence="3 4">
    <name type="scientific">Kwoniella bestiolae CBS 10118</name>
    <dbReference type="NCBI Taxonomy" id="1296100"/>
    <lineage>
        <taxon>Eukaryota</taxon>
        <taxon>Fungi</taxon>
        <taxon>Dikarya</taxon>
        <taxon>Basidiomycota</taxon>
        <taxon>Agaricomycotina</taxon>
        <taxon>Tremellomycetes</taxon>
        <taxon>Tremellales</taxon>
        <taxon>Cryptococcaceae</taxon>
        <taxon>Kwoniella</taxon>
    </lineage>
</organism>
<dbReference type="Proteomes" id="UP000092730">
    <property type="component" value="Chromosome 1"/>
</dbReference>
<name>A0AAJ8M515_9TREE</name>
<dbReference type="EMBL" id="CP144541">
    <property type="protein sequence ID" value="WVW78075.1"/>
    <property type="molecule type" value="Genomic_DNA"/>
</dbReference>
<keyword evidence="4" id="KW-1185">Reference proteome</keyword>